<keyword evidence="1" id="KW-0645">Protease</keyword>
<organism evidence="1 2">
    <name type="scientific">Biomphalaria pfeifferi</name>
    <name type="common">Bloodfluke planorb</name>
    <name type="synonym">Freshwater snail</name>
    <dbReference type="NCBI Taxonomy" id="112525"/>
    <lineage>
        <taxon>Eukaryota</taxon>
        <taxon>Metazoa</taxon>
        <taxon>Spiralia</taxon>
        <taxon>Lophotrochozoa</taxon>
        <taxon>Mollusca</taxon>
        <taxon>Gastropoda</taxon>
        <taxon>Heterobranchia</taxon>
        <taxon>Euthyneura</taxon>
        <taxon>Panpulmonata</taxon>
        <taxon>Hygrophila</taxon>
        <taxon>Lymnaeoidea</taxon>
        <taxon>Planorbidae</taxon>
        <taxon>Biomphalaria</taxon>
    </lineage>
</organism>
<sequence>VENGVTYVKDVFAQTKKMSTYLLAFVVSDFSYIETTTTDGVLCRAWARQEQVSSTAYALNITIKGLAFFEDLFGVSFPLPKL</sequence>
<dbReference type="Proteomes" id="UP001233172">
    <property type="component" value="Unassembled WGS sequence"/>
</dbReference>
<proteinExistence type="predicted"/>
<evidence type="ECO:0000313" key="2">
    <source>
        <dbReference type="Proteomes" id="UP001233172"/>
    </source>
</evidence>
<feature type="non-terminal residue" evidence="1">
    <location>
        <position position="82"/>
    </location>
</feature>
<keyword evidence="1" id="KW-0031">Aminopeptidase</keyword>
<dbReference type="GO" id="GO:0043171">
    <property type="term" value="P:peptide catabolic process"/>
    <property type="evidence" value="ECO:0007669"/>
    <property type="project" value="TreeGrafter"/>
</dbReference>
<keyword evidence="2" id="KW-1185">Reference proteome</keyword>
<dbReference type="PANTHER" id="PTHR11533">
    <property type="entry name" value="PROTEASE M1 ZINC METALLOPROTEASE"/>
    <property type="match status" value="1"/>
</dbReference>
<comment type="caution">
    <text evidence="1">The sequence shown here is derived from an EMBL/GenBank/DDBJ whole genome shotgun (WGS) entry which is preliminary data.</text>
</comment>
<dbReference type="PANTHER" id="PTHR11533:SF294">
    <property type="entry name" value="THYROTROPIN-RELEASING HORMONE-DEGRADING ECTOENZYME"/>
    <property type="match status" value="1"/>
</dbReference>
<dbReference type="GO" id="GO:0006508">
    <property type="term" value="P:proteolysis"/>
    <property type="evidence" value="ECO:0007669"/>
    <property type="project" value="TreeGrafter"/>
</dbReference>
<dbReference type="Gene3D" id="3.30.2010.30">
    <property type="match status" value="1"/>
</dbReference>
<protein>
    <submittedName>
        <fullName evidence="1">Aminopeptidase N</fullName>
    </submittedName>
</protein>
<keyword evidence="1" id="KW-0378">Hydrolase</keyword>
<feature type="non-terminal residue" evidence="1">
    <location>
        <position position="1"/>
    </location>
</feature>
<dbReference type="InterPro" id="IPR050344">
    <property type="entry name" value="Peptidase_M1_aminopeptidases"/>
</dbReference>
<dbReference type="GO" id="GO:0008270">
    <property type="term" value="F:zinc ion binding"/>
    <property type="evidence" value="ECO:0007669"/>
    <property type="project" value="TreeGrafter"/>
</dbReference>
<dbReference type="SUPFAM" id="SSF55486">
    <property type="entry name" value="Metalloproteases ('zincins'), catalytic domain"/>
    <property type="match status" value="1"/>
</dbReference>
<dbReference type="EMBL" id="JASAOG010000015">
    <property type="protein sequence ID" value="KAK0064996.1"/>
    <property type="molecule type" value="Genomic_DNA"/>
</dbReference>
<reference evidence="1" key="2">
    <citation type="submission" date="2023-04" db="EMBL/GenBank/DDBJ databases">
        <authorList>
            <person name="Bu L."/>
            <person name="Lu L."/>
            <person name="Laidemitt M.R."/>
            <person name="Zhang S.M."/>
            <person name="Mutuku M."/>
            <person name="Mkoji G."/>
            <person name="Steinauer M."/>
            <person name="Loker E.S."/>
        </authorList>
    </citation>
    <scope>NUCLEOTIDE SEQUENCE</scope>
    <source>
        <strain evidence="1">KasaAsao</strain>
        <tissue evidence="1">Whole Snail</tissue>
    </source>
</reference>
<evidence type="ECO:0000313" key="1">
    <source>
        <dbReference type="EMBL" id="KAK0064996.1"/>
    </source>
</evidence>
<dbReference type="GO" id="GO:0042277">
    <property type="term" value="F:peptide binding"/>
    <property type="evidence" value="ECO:0007669"/>
    <property type="project" value="TreeGrafter"/>
</dbReference>
<dbReference type="GO" id="GO:0005737">
    <property type="term" value="C:cytoplasm"/>
    <property type="evidence" value="ECO:0007669"/>
    <property type="project" value="TreeGrafter"/>
</dbReference>
<dbReference type="Gene3D" id="2.60.40.1730">
    <property type="entry name" value="tricorn interacting facor f3 domain"/>
    <property type="match status" value="1"/>
</dbReference>
<dbReference type="GO" id="GO:0005615">
    <property type="term" value="C:extracellular space"/>
    <property type="evidence" value="ECO:0007669"/>
    <property type="project" value="TreeGrafter"/>
</dbReference>
<reference evidence="1" key="1">
    <citation type="journal article" date="2023" name="PLoS Negl. Trop. Dis.">
        <title>A genome sequence for Biomphalaria pfeifferi, the major vector snail for the human-infecting parasite Schistosoma mansoni.</title>
        <authorList>
            <person name="Bu L."/>
            <person name="Lu L."/>
            <person name="Laidemitt M.R."/>
            <person name="Zhang S.M."/>
            <person name="Mutuku M."/>
            <person name="Mkoji G."/>
            <person name="Steinauer M."/>
            <person name="Loker E.S."/>
        </authorList>
    </citation>
    <scope>NUCLEOTIDE SEQUENCE</scope>
    <source>
        <strain evidence="1">KasaAsao</strain>
    </source>
</reference>
<dbReference type="GO" id="GO:0070006">
    <property type="term" value="F:metalloaminopeptidase activity"/>
    <property type="evidence" value="ECO:0007669"/>
    <property type="project" value="TreeGrafter"/>
</dbReference>
<name>A0AAD8C1Z2_BIOPF</name>
<dbReference type="GO" id="GO:0016020">
    <property type="term" value="C:membrane"/>
    <property type="evidence" value="ECO:0007669"/>
    <property type="project" value="TreeGrafter"/>
</dbReference>
<accession>A0AAD8C1Z2</accession>
<dbReference type="AlphaFoldDB" id="A0AAD8C1Z2"/>
<gene>
    <name evidence="1" type="ORF">Bpfe_005554</name>
</gene>
<dbReference type="InterPro" id="IPR042097">
    <property type="entry name" value="Aminopeptidase_N-like_N_sf"/>
</dbReference>